<reference evidence="2 3" key="1">
    <citation type="submission" date="2018-04" db="EMBL/GenBank/DDBJ databases">
        <title>Genomic Encyclopedia of Archaeal and Bacterial Type Strains, Phase II (KMG-II): from individual species to whole genera.</title>
        <authorList>
            <person name="Goeker M."/>
        </authorList>
    </citation>
    <scope>NUCLEOTIDE SEQUENCE [LARGE SCALE GENOMIC DNA]</scope>
    <source>
        <strain evidence="2 3">DSM 100162</strain>
    </source>
</reference>
<gene>
    <name evidence="2" type="ORF">C8N40_10126</name>
</gene>
<dbReference type="RefSeq" id="WP_108209795.1">
    <property type="nucleotide sequence ID" value="NZ_QBKI01000001.1"/>
</dbReference>
<organism evidence="2 3">
    <name type="scientific">Pontibacter mucosus</name>
    <dbReference type="NCBI Taxonomy" id="1649266"/>
    <lineage>
        <taxon>Bacteria</taxon>
        <taxon>Pseudomonadati</taxon>
        <taxon>Bacteroidota</taxon>
        <taxon>Cytophagia</taxon>
        <taxon>Cytophagales</taxon>
        <taxon>Hymenobacteraceae</taxon>
        <taxon>Pontibacter</taxon>
    </lineage>
</organism>
<accession>A0A2T5YSE4</accession>
<feature type="transmembrane region" description="Helical" evidence="1">
    <location>
        <begin position="98"/>
        <end position="119"/>
    </location>
</feature>
<dbReference type="Proteomes" id="UP000244225">
    <property type="component" value="Unassembled WGS sequence"/>
</dbReference>
<feature type="transmembrane region" description="Helical" evidence="1">
    <location>
        <begin position="37"/>
        <end position="59"/>
    </location>
</feature>
<evidence type="ECO:0000313" key="3">
    <source>
        <dbReference type="Proteomes" id="UP000244225"/>
    </source>
</evidence>
<evidence type="ECO:0000313" key="2">
    <source>
        <dbReference type="EMBL" id="PTX22204.1"/>
    </source>
</evidence>
<protein>
    <submittedName>
        <fullName evidence="2">Uncharacterized protein</fullName>
    </submittedName>
</protein>
<keyword evidence="1" id="KW-0472">Membrane</keyword>
<feature type="transmembrane region" description="Helical" evidence="1">
    <location>
        <begin position="5"/>
        <end position="25"/>
    </location>
</feature>
<name>A0A2T5YSE4_9BACT</name>
<feature type="transmembrane region" description="Helical" evidence="1">
    <location>
        <begin position="71"/>
        <end position="92"/>
    </location>
</feature>
<evidence type="ECO:0000256" key="1">
    <source>
        <dbReference type="SAM" id="Phobius"/>
    </source>
</evidence>
<sequence>MPTKLLMTVSAVVMGAAGMVLSFLPQEVAGSLGMPEAAAIILQLLGALYLGFAMLNWTAKANLIGGIYSRPVALGNLAHFVIGALALAKLTFKNPSLNYLWVAALIYSAFAILFAYVFFTTPDLKSKYS</sequence>
<keyword evidence="1" id="KW-0812">Transmembrane</keyword>
<dbReference type="EMBL" id="QBKI01000001">
    <property type="protein sequence ID" value="PTX22204.1"/>
    <property type="molecule type" value="Genomic_DNA"/>
</dbReference>
<dbReference type="AlphaFoldDB" id="A0A2T5YSE4"/>
<keyword evidence="3" id="KW-1185">Reference proteome</keyword>
<dbReference type="OrthoDB" id="2913980at2"/>
<keyword evidence="1" id="KW-1133">Transmembrane helix</keyword>
<comment type="caution">
    <text evidence="2">The sequence shown here is derived from an EMBL/GenBank/DDBJ whole genome shotgun (WGS) entry which is preliminary data.</text>
</comment>
<proteinExistence type="predicted"/>